<gene>
    <name evidence="11" type="primary">LOC113789153</name>
</gene>
<dbReference type="GO" id="GO:0005789">
    <property type="term" value="C:endoplasmic reticulum membrane"/>
    <property type="evidence" value="ECO:0007669"/>
    <property type="project" value="UniProtKB-SubCell"/>
</dbReference>
<proteinExistence type="inferred from homology"/>
<comment type="subcellular location">
    <subcellularLocation>
        <location evidence="1">Endoplasmic reticulum membrane</location>
        <topology evidence="1">Single-pass type IV membrane protein</topology>
    </subcellularLocation>
</comment>
<keyword evidence="2" id="KW-0813">Transport</keyword>
<keyword evidence="4" id="KW-0256">Endoplasmic reticulum</keyword>
<dbReference type="KEGG" id="dpte:113789153"/>
<dbReference type="AlphaFoldDB" id="A0A6P6XRD1"/>
<evidence type="ECO:0000256" key="1">
    <source>
        <dbReference type="ARBA" id="ARBA00004163"/>
    </source>
</evidence>
<evidence type="ECO:0000256" key="4">
    <source>
        <dbReference type="ARBA" id="ARBA00022824"/>
    </source>
</evidence>
<dbReference type="GeneID" id="113789153"/>
<evidence type="ECO:0000256" key="8">
    <source>
        <dbReference type="ARBA" id="ARBA00023136"/>
    </source>
</evidence>
<keyword evidence="8" id="KW-0472">Membrane</keyword>
<reference evidence="11" key="1">
    <citation type="submission" date="2025-08" db="UniProtKB">
        <authorList>
            <consortium name="RefSeq"/>
        </authorList>
    </citation>
    <scope>IDENTIFICATION</scope>
    <source>
        <strain evidence="11">Airmid</strain>
    </source>
</reference>
<dbReference type="CTD" id="40724"/>
<keyword evidence="10" id="KW-1185">Reference proteome</keyword>
<keyword evidence="3" id="KW-0812">Transmembrane</keyword>
<evidence type="ECO:0000256" key="6">
    <source>
        <dbReference type="ARBA" id="ARBA00022989"/>
    </source>
</evidence>
<keyword evidence="7" id="KW-0175">Coiled coil</keyword>
<dbReference type="OrthoDB" id="46868at2759"/>
<protein>
    <submittedName>
        <fullName evidence="11">Vesicle transport protein SEC20-like</fullName>
    </submittedName>
</protein>
<dbReference type="RefSeq" id="XP_027194449.1">
    <property type="nucleotide sequence ID" value="XM_027338648.1"/>
</dbReference>
<evidence type="ECO:0000256" key="9">
    <source>
        <dbReference type="ARBA" id="ARBA00037934"/>
    </source>
</evidence>
<sequence length="232" mass="26922">METILQIKLLKNRIAQNDIGIKNLLKQISECDSDIQTLNKLNSELSTRMNNVRQDLTDFGHLVKVIEDDDLRYHMQMDLESIRNQYEINMVVIRKAILNTQKKLNNQTRVKLFEYSKNLRNRIDNNKGNLNNETMVNKSTAITNDLYSVSRILANEVEKSGKNLETLVTSSALATETSQELRTMSNYISNSRTLLFKYGRREMTDKILTILALGFFFGCIIYVLVKRLYLRS</sequence>
<organism evidence="10 11">
    <name type="scientific">Dermatophagoides pteronyssinus</name>
    <name type="common">European house dust mite</name>
    <dbReference type="NCBI Taxonomy" id="6956"/>
    <lineage>
        <taxon>Eukaryota</taxon>
        <taxon>Metazoa</taxon>
        <taxon>Ecdysozoa</taxon>
        <taxon>Arthropoda</taxon>
        <taxon>Chelicerata</taxon>
        <taxon>Arachnida</taxon>
        <taxon>Acari</taxon>
        <taxon>Acariformes</taxon>
        <taxon>Sarcoptiformes</taxon>
        <taxon>Astigmata</taxon>
        <taxon>Psoroptidia</taxon>
        <taxon>Analgoidea</taxon>
        <taxon>Pyroglyphidae</taxon>
        <taxon>Dermatophagoidinae</taxon>
        <taxon>Dermatophagoides</taxon>
    </lineage>
</organism>
<evidence type="ECO:0000313" key="10">
    <source>
        <dbReference type="Proteomes" id="UP000515146"/>
    </source>
</evidence>
<dbReference type="GO" id="GO:0031201">
    <property type="term" value="C:SNARE complex"/>
    <property type="evidence" value="ECO:0007669"/>
    <property type="project" value="TreeGrafter"/>
</dbReference>
<dbReference type="PANTHER" id="PTHR12825:SF0">
    <property type="entry name" value="VESICLE TRANSPORT PROTEIN SEC20"/>
    <property type="match status" value="1"/>
</dbReference>
<accession>A0A6P6XRD1</accession>
<dbReference type="OMA" id="ATCAYII"/>
<dbReference type="GO" id="GO:0005484">
    <property type="term" value="F:SNAP receptor activity"/>
    <property type="evidence" value="ECO:0007669"/>
    <property type="project" value="InterPro"/>
</dbReference>
<dbReference type="InParanoid" id="A0A6P6XRD1"/>
<evidence type="ECO:0000256" key="5">
    <source>
        <dbReference type="ARBA" id="ARBA00022892"/>
    </source>
</evidence>
<keyword evidence="5" id="KW-0931">ER-Golgi transport</keyword>
<dbReference type="PANTHER" id="PTHR12825">
    <property type="entry name" value="BNIP1-RELATED"/>
    <property type="match status" value="1"/>
</dbReference>
<dbReference type="InterPro" id="IPR056173">
    <property type="entry name" value="Sec20_C"/>
</dbReference>
<dbReference type="FunCoup" id="A0A6P6XRD1">
    <property type="interactions" value="1120"/>
</dbReference>
<evidence type="ECO:0000256" key="2">
    <source>
        <dbReference type="ARBA" id="ARBA00022448"/>
    </source>
</evidence>
<dbReference type="GO" id="GO:0006890">
    <property type="term" value="P:retrograde vesicle-mediated transport, Golgi to endoplasmic reticulum"/>
    <property type="evidence" value="ECO:0007669"/>
    <property type="project" value="InterPro"/>
</dbReference>
<evidence type="ECO:0000256" key="7">
    <source>
        <dbReference type="ARBA" id="ARBA00023054"/>
    </source>
</evidence>
<keyword evidence="6" id="KW-1133">Transmembrane helix</keyword>
<dbReference type="Pfam" id="PF03908">
    <property type="entry name" value="Sec20"/>
    <property type="match status" value="1"/>
</dbReference>
<evidence type="ECO:0000256" key="3">
    <source>
        <dbReference type="ARBA" id="ARBA00022692"/>
    </source>
</evidence>
<name>A0A6P6XRD1_DERPT</name>
<evidence type="ECO:0000313" key="11">
    <source>
        <dbReference type="RefSeq" id="XP_027194449.1"/>
    </source>
</evidence>
<comment type="similarity">
    <text evidence="9">Belongs to the SEC20 family.</text>
</comment>
<dbReference type="InterPro" id="IPR005606">
    <property type="entry name" value="Sec20"/>
</dbReference>
<dbReference type="Proteomes" id="UP000515146">
    <property type="component" value="Unplaced"/>
</dbReference>